<dbReference type="InterPro" id="IPR007627">
    <property type="entry name" value="RNA_pol_sigma70_r2"/>
</dbReference>
<sequence length="185" mass="21195">MKLSEKEIIAGCKEQKPLAQSALYQQYSSRLMAICARYAYTSFEAEDIFQDAFVKVFKNIEQYKGEGSFEGWLKHIFVNTAINHFHKNKKHYHQSDSAEFSENFITEEDAVSQMSAAELTQIISQLPDGYRMVFNLYVVDGYTHKEIGELLGISEGTSKSQLAKGKAILKKIITKQRDKQYVTRT</sequence>
<dbReference type="SUPFAM" id="SSF88659">
    <property type="entry name" value="Sigma3 and sigma4 domains of RNA polymerase sigma factors"/>
    <property type="match status" value="1"/>
</dbReference>
<dbReference type="InterPro" id="IPR013324">
    <property type="entry name" value="RNA_pol_sigma_r3/r4-like"/>
</dbReference>
<dbReference type="Gene3D" id="1.10.1740.10">
    <property type="match status" value="1"/>
</dbReference>
<reference evidence="7 8" key="1">
    <citation type="journal article" date="2021" name="bioRxiv">
        <title>Unique metabolic strategies in Hadean analogues reveal hints for primordial physiology.</title>
        <authorList>
            <person name="Nobu M.K."/>
            <person name="Nakai R."/>
            <person name="Tamazawa S."/>
            <person name="Mori H."/>
            <person name="Toyoda A."/>
            <person name="Ijiri A."/>
            <person name="Suzuki S."/>
            <person name="Kurokawa K."/>
            <person name="Kamagata Y."/>
            <person name="Tamaki H."/>
        </authorList>
    </citation>
    <scope>NUCLEOTIDE SEQUENCE [LARGE SCALE GENOMIC DNA]</scope>
    <source>
        <strain evidence="7">BS525</strain>
    </source>
</reference>
<keyword evidence="4" id="KW-0804">Transcription</keyword>
<feature type="domain" description="RNA polymerase sigma-70 region 2" evidence="5">
    <location>
        <begin position="23"/>
        <end position="90"/>
    </location>
</feature>
<protein>
    <submittedName>
        <fullName evidence="7">ECF RNA polymerase sigma factor SigW</fullName>
    </submittedName>
</protein>
<feature type="domain" description="RNA polymerase sigma factor 70 region 4 type 2" evidence="6">
    <location>
        <begin position="118"/>
        <end position="167"/>
    </location>
</feature>
<comment type="similarity">
    <text evidence="1">Belongs to the sigma-70 factor family. ECF subfamily.</text>
</comment>
<dbReference type="GO" id="GO:0006352">
    <property type="term" value="P:DNA-templated transcription initiation"/>
    <property type="evidence" value="ECO:0007669"/>
    <property type="project" value="InterPro"/>
</dbReference>
<gene>
    <name evidence="7" type="primary">sigW_4</name>
    <name evidence="7" type="ORF">DDT42_01882</name>
</gene>
<dbReference type="InterPro" id="IPR036388">
    <property type="entry name" value="WH-like_DNA-bd_sf"/>
</dbReference>
<dbReference type="Pfam" id="PF08281">
    <property type="entry name" value="Sigma70_r4_2"/>
    <property type="match status" value="1"/>
</dbReference>
<dbReference type="InterPro" id="IPR014284">
    <property type="entry name" value="RNA_pol_sigma-70_dom"/>
</dbReference>
<dbReference type="AlphaFoldDB" id="A0A9E2BI41"/>
<keyword evidence="2" id="KW-0805">Transcription regulation</keyword>
<accession>A0A9E2BI41</accession>
<keyword evidence="3" id="KW-0731">Sigma factor</keyword>
<dbReference type="GO" id="GO:0016987">
    <property type="term" value="F:sigma factor activity"/>
    <property type="evidence" value="ECO:0007669"/>
    <property type="project" value="UniProtKB-KW"/>
</dbReference>
<dbReference type="Proteomes" id="UP000811545">
    <property type="component" value="Unassembled WGS sequence"/>
</dbReference>
<dbReference type="GO" id="GO:0003677">
    <property type="term" value="F:DNA binding"/>
    <property type="evidence" value="ECO:0007669"/>
    <property type="project" value="InterPro"/>
</dbReference>
<dbReference type="SUPFAM" id="SSF88946">
    <property type="entry name" value="Sigma2 domain of RNA polymerase sigma factors"/>
    <property type="match status" value="1"/>
</dbReference>
<dbReference type="PANTHER" id="PTHR43133:SF46">
    <property type="entry name" value="RNA POLYMERASE SIGMA-70 FACTOR ECF SUBFAMILY"/>
    <property type="match status" value="1"/>
</dbReference>
<organism evidence="7 8">
    <name type="scientific">Psychracetigena formicireducens</name>
    <dbReference type="NCBI Taxonomy" id="2986056"/>
    <lineage>
        <taxon>Bacteria</taxon>
        <taxon>Bacillati</taxon>
        <taxon>Candidatus Lithacetigenota</taxon>
        <taxon>Candidatus Psychracetigena</taxon>
    </lineage>
</organism>
<evidence type="ECO:0000313" key="8">
    <source>
        <dbReference type="Proteomes" id="UP000811545"/>
    </source>
</evidence>
<dbReference type="InterPro" id="IPR013325">
    <property type="entry name" value="RNA_pol_sigma_r2"/>
</dbReference>
<dbReference type="InterPro" id="IPR013249">
    <property type="entry name" value="RNA_pol_sigma70_r4_t2"/>
</dbReference>
<evidence type="ECO:0000256" key="4">
    <source>
        <dbReference type="ARBA" id="ARBA00023163"/>
    </source>
</evidence>
<evidence type="ECO:0000313" key="7">
    <source>
        <dbReference type="EMBL" id="MBT9146003.1"/>
    </source>
</evidence>
<dbReference type="PANTHER" id="PTHR43133">
    <property type="entry name" value="RNA POLYMERASE ECF-TYPE SIGMA FACTO"/>
    <property type="match status" value="1"/>
</dbReference>
<evidence type="ECO:0000256" key="1">
    <source>
        <dbReference type="ARBA" id="ARBA00010641"/>
    </source>
</evidence>
<dbReference type="NCBIfam" id="TIGR02937">
    <property type="entry name" value="sigma70-ECF"/>
    <property type="match status" value="1"/>
</dbReference>
<dbReference type="Gene3D" id="1.10.10.10">
    <property type="entry name" value="Winged helix-like DNA-binding domain superfamily/Winged helix DNA-binding domain"/>
    <property type="match status" value="1"/>
</dbReference>
<comment type="caution">
    <text evidence="7">The sequence shown here is derived from an EMBL/GenBank/DDBJ whole genome shotgun (WGS) entry which is preliminary data.</text>
</comment>
<evidence type="ECO:0000259" key="6">
    <source>
        <dbReference type="Pfam" id="PF08281"/>
    </source>
</evidence>
<proteinExistence type="inferred from homology"/>
<name>A0A9E2BI41_PSYF1</name>
<dbReference type="Pfam" id="PF04542">
    <property type="entry name" value="Sigma70_r2"/>
    <property type="match status" value="1"/>
</dbReference>
<evidence type="ECO:0000256" key="2">
    <source>
        <dbReference type="ARBA" id="ARBA00023015"/>
    </source>
</evidence>
<evidence type="ECO:0000256" key="3">
    <source>
        <dbReference type="ARBA" id="ARBA00023082"/>
    </source>
</evidence>
<dbReference type="EMBL" id="QLTW01000263">
    <property type="protein sequence ID" value="MBT9146003.1"/>
    <property type="molecule type" value="Genomic_DNA"/>
</dbReference>
<dbReference type="InterPro" id="IPR039425">
    <property type="entry name" value="RNA_pol_sigma-70-like"/>
</dbReference>
<dbReference type="CDD" id="cd06171">
    <property type="entry name" value="Sigma70_r4"/>
    <property type="match status" value="1"/>
</dbReference>
<evidence type="ECO:0000259" key="5">
    <source>
        <dbReference type="Pfam" id="PF04542"/>
    </source>
</evidence>